<evidence type="ECO:0000256" key="14">
    <source>
        <dbReference type="SAM" id="Phobius"/>
    </source>
</evidence>
<evidence type="ECO:0000256" key="9">
    <source>
        <dbReference type="ARBA" id="ARBA00022777"/>
    </source>
</evidence>
<keyword evidence="12" id="KW-0902">Two-component regulatory system</keyword>
<dbReference type="InterPro" id="IPR003661">
    <property type="entry name" value="HisK_dim/P_dom"/>
</dbReference>
<evidence type="ECO:0000256" key="4">
    <source>
        <dbReference type="ARBA" id="ARBA00022475"/>
    </source>
</evidence>
<dbReference type="GO" id="GO:0005524">
    <property type="term" value="F:ATP binding"/>
    <property type="evidence" value="ECO:0007669"/>
    <property type="project" value="UniProtKB-KW"/>
</dbReference>
<dbReference type="InterPro" id="IPR017055">
    <property type="entry name" value="Sig_transdc_His_kinase_DctB"/>
</dbReference>
<dbReference type="InterPro" id="IPR004358">
    <property type="entry name" value="Sig_transdc_His_kin-like_C"/>
</dbReference>
<dbReference type="Pfam" id="PF00512">
    <property type="entry name" value="HisKA"/>
    <property type="match status" value="1"/>
</dbReference>
<dbReference type="Gene3D" id="6.10.250.3020">
    <property type="match status" value="1"/>
</dbReference>
<keyword evidence="11 14" id="KW-1133">Transmembrane helix</keyword>
<dbReference type="InterPro" id="IPR029151">
    <property type="entry name" value="Sensor-like_sf"/>
</dbReference>
<dbReference type="Gene3D" id="3.30.565.10">
    <property type="entry name" value="Histidine kinase-like ATPase, C-terminal domain"/>
    <property type="match status" value="1"/>
</dbReference>
<keyword evidence="4" id="KW-1003">Cell membrane</keyword>
<dbReference type="Gene3D" id="3.30.450.20">
    <property type="entry name" value="PAS domain"/>
    <property type="match status" value="2"/>
</dbReference>
<organism evidence="16 17">
    <name type="scientific">Herbaspirillum chlorophenolicum</name>
    <dbReference type="NCBI Taxonomy" id="211589"/>
    <lineage>
        <taxon>Bacteria</taxon>
        <taxon>Pseudomonadati</taxon>
        <taxon>Pseudomonadota</taxon>
        <taxon>Betaproteobacteria</taxon>
        <taxon>Burkholderiales</taxon>
        <taxon>Oxalobacteraceae</taxon>
        <taxon>Herbaspirillum</taxon>
    </lineage>
</organism>
<keyword evidence="6" id="KW-0808">Transferase</keyword>
<gene>
    <name evidence="16" type="ORF">ACIPEN_06720</name>
</gene>
<evidence type="ECO:0000313" key="16">
    <source>
        <dbReference type="EMBL" id="MFJ3045503.1"/>
    </source>
</evidence>
<evidence type="ECO:0000256" key="5">
    <source>
        <dbReference type="ARBA" id="ARBA00022553"/>
    </source>
</evidence>
<comment type="catalytic activity">
    <reaction evidence="1">
        <text>ATP + protein L-histidine = ADP + protein N-phospho-L-histidine.</text>
        <dbReference type="EC" id="2.7.13.3"/>
    </reaction>
</comment>
<dbReference type="EMBL" id="JBIUZV010000003">
    <property type="protein sequence ID" value="MFJ3045503.1"/>
    <property type="molecule type" value="Genomic_DNA"/>
</dbReference>
<feature type="transmembrane region" description="Helical" evidence="14">
    <location>
        <begin position="288"/>
        <end position="308"/>
    </location>
</feature>
<dbReference type="PIRSF" id="PIRSF036431">
    <property type="entry name" value="STHK_DctB"/>
    <property type="match status" value="1"/>
</dbReference>
<dbReference type="InterPro" id="IPR033479">
    <property type="entry name" value="dCache_1"/>
</dbReference>
<dbReference type="CDD" id="cd12914">
    <property type="entry name" value="PDC1_DGC_like"/>
    <property type="match status" value="1"/>
</dbReference>
<sequence length="599" mass="65814">MRARRNLLLFLAFIAATLAVCGVTYQLSLRKATADQKSLGSAQLQIVAMDLESILQKFETLPFALGFQSDVRQVLLHPEDAAAIDRLNRAFKIIQRQSHAVHIFMLNTAGMTLASSNWDEEFSFVGRDFGFRPYFREAVQGRAGRFYGIGNISSEPGYFIAQPIYRSQDQVSGDAPIGVMVVKVDLAEFEHTWSSSDDPIALTDASGVVFLSNRPEWKYHSLKPLSAPMQRELEGTHQYADLPIAPVTTLPKALQRGFGEHVARPVSKLGWELMLYPSRARMVRSATLATLAGALFMVALAISLLAWYQHRRRVQERLESRDALRRAAEELDLRIAQRTRELTAANQAIAAKYDKLQQTETLLRTTQNELVQAGKLAMLGQMAAGVTHELNQPLAAIRAFADNSVKFLARGQTAQAVENLEHISSASANMGKIIAQLKGFARKSGDLVATVDLRQTIEAAALLLGSEFQHHGVDIAIDIRQPASITGDVVRTEQVLINLLRNALDAVEDTPRKQVHVVLDIEDGQAVVRIRDSGAGISDEVAPHLFEPFFTTKSSSKGLGLGLAISSSIVQAMNGQLTAHNHEQGGAEFIVRLPLQKNG</sequence>
<feature type="domain" description="Histidine kinase" evidence="15">
    <location>
        <begin position="385"/>
        <end position="597"/>
    </location>
</feature>
<evidence type="ECO:0000256" key="1">
    <source>
        <dbReference type="ARBA" id="ARBA00000085"/>
    </source>
</evidence>
<dbReference type="RefSeq" id="WP_402699121.1">
    <property type="nucleotide sequence ID" value="NZ_JBIUZV010000003.1"/>
</dbReference>
<dbReference type="SUPFAM" id="SSF55874">
    <property type="entry name" value="ATPase domain of HSP90 chaperone/DNA topoisomerase II/histidine kinase"/>
    <property type="match status" value="1"/>
</dbReference>
<dbReference type="SUPFAM" id="SSF47384">
    <property type="entry name" value="Homodimeric domain of signal transducing histidine kinase"/>
    <property type="match status" value="1"/>
</dbReference>
<dbReference type="CDD" id="cd00082">
    <property type="entry name" value="HisKA"/>
    <property type="match status" value="1"/>
</dbReference>
<evidence type="ECO:0000313" key="17">
    <source>
        <dbReference type="Proteomes" id="UP001617427"/>
    </source>
</evidence>
<keyword evidence="8" id="KW-0547">Nucleotide-binding</keyword>
<proteinExistence type="predicted"/>
<keyword evidence="5" id="KW-0597">Phosphoprotein</keyword>
<evidence type="ECO:0000256" key="13">
    <source>
        <dbReference type="ARBA" id="ARBA00023136"/>
    </source>
</evidence>
<dbReference type="SMART" id="SM00388">
    <property type="entry name" value="HisKA"/>
    <property type="match status" value="1"/>
</dbReference>
<evidence type="ECO:0000259" key="15">
    <source>
        <dbReference type="PROSITE" id="PS50109"/>
    </source>
</evidence>
<dbReference type="Proteomes" id="UP001617427">
    <property type="component" value="Unassembled WGS sequence"/>
</dbReference>
<evidence type="ECO:0000256" key="3">
    <source>
        <dbReference type="ARBA" id="ARBA00012438"/>
    </source>
</evidence>
<accession>A0ABW8EXJ2</accession>
<dbReference type="InterPro" id="IPR036097">
    <property type="entry name" value="HisK_dim/P_sf"/>
</dbReference>
<dbReference type="PRINTS" id="PR00344">
    <property type="entry name" value="BCTRLSENSOR"/>
</dbReference>
<dbReference type="PANTHER" id="PTHR43065">
    <property type="entry name" value="SENSOR HISTIDINE KINASE"/>
    <property type="match status" value="1"/>
</dbReference>
<comment type="caution">
    <text evidence="16">The sequence shown here is derived from an EMBL/GenBank/DDBJ whole genome shotgun (WGS) entry which is preliminary data.</text>
</comment>
<dbReference type="PROSITE" id="PS50109">
    <property type="entry name" value="HIS_KIN"/>
    <property type="match status" value="1"/>
</dbReference>
<keyword evidence="9" id="KW-0418">Kinase</keyword>
<dbReference type="Gene3D" id="1.10.287.130">
    <property type="match status" value="1"/>
</dbReference>
<keyword evidence="10 16" id="KW-0067">ATP-binding</keyword>
<keyword evidence="7 14" id="KW-0812">Transmembrane</keyword>
<comment type="subcellular location">
    <subcellularLocation>
        <location evidence="2">Cell membrane</location>
        <topology evidence="2">Multi-pass membrane protein</topology>
    </subcellularLocation>
</comment>
<dbReference type="EC" id="2.7.13.3" evidence="3"/>
<protein>
    <recommendedName>
        <fullName evidence="3">histidine kinase</fullName>
        <ecNumber evidence="3">2.7.13.3</ecNumber>
    </recommendedName>
</protein>
<evidence type="ECO:0000256" key="12">
    <source>
        <dbReference type="ARBA" id="ARBA00023012"/>
    </source>
</evidence>
<dbReference type="SMART" id="SM00387">
    <property type="entry name" value="HATPase_c"/>
    <property type="match status" value="1"/>
</dbReference>
<dbReference type="PANTHER" id="PTHR43065:SF46">
    <property type="entry name" value="C4-DICARBOXYLATE TRANSPORT SENSOR PROTEIN DCTB"/>
    <property type="match status" value="1"/>
</dbReference>
<dbReference type="Pfam" id="PF02518">
    <property type="entry name" value="HATPase_c"/>
    <property type="match status" value="1"/>
</dbReference>
<evidence type="ECO:0000256" key="11">
    <source>
        <dbReference type="ARBA" id="ARBA00022989"/>
    </source>
</evidence>
<name>A0ABW8EXJ2_9BURK</name>
<keyword evidence="13 14" id="KW-0472">Membrane</keyword>
<evidence type="ECO:0000256" key="7">
    <source>
        <dbReference type="ARBA" id="ARBA00022692"/>
    </source>
</evidence>
<dbReference type="InterPro" id="IPR003594">
    <property type="entry name" value="HATPase_dom"/>
</dbReference>
<evidence type="ECO:0000256" key="8">
    <source>
        <dbReference type="ARBA" id="ARBA00022741"/>
    </source>
</evidence>
<reference evidence="16 17" key="1">
    <citation type="submission" date="2024-10" db="EMBL/GenBank/DDBJ databases">
        <title>The Natural Products Discovery Center: Release of the First 8490 Sequenced Strains for Exploring Actinobacteria Biosynthetic Diversity.</title>
        <authorList>
            <person name="Kalkreuter E."/>
            <person name="Kautsar S.A."/>
            <person name="Yang D."/>
            <person name="Bader C.D."/>
            <person name="Teijaro C.N."/>
            <person name="Fluegel L."/>
            <person name="Davis C.M."/>
            <person name="Simpson J.R."/>
            <person name="Lauterbach L."/>
            <person name="Steele A.D."/>
            <person name="Gui C."/>
            <person name="Meng S."/>
            <person name="Li G."/>
            <person name="Viehrig K."/>
            <person name="Ye F."/>
            <person name="Su P."/>
            <person name="Kiefer A.F."/>
            <person name="Nichols A."/>
            <person name="Cepeda A.J."/>
            <person name="Yan W."/>
            <person name="Fan B."/>
            <person name="Jiang Y."/>
            <person name="Adhikari A."/>
            <person name="Zheng C.-J."/>
            <person name="Schuster L."/>
            <person name="Cowan T.M."/>
            <person name="Smanski M.J."/>
            <person name="Chevrette M.G."/>
            <person name="De Carvalho L.P.S."/>
            <person name="Shen B."/>
        </authorList>
    </citation>
    <scope>NUCLEOTIDE SEQUENCE [LARGE SCALE GENOMIC DNA]</scope>
    <source>
        <strain evidence="16 17">NPDC087045</strain>
    </source>
</reference>
<evidence type="ECO:0000256" key="6">
    <source>
        <dbReference type="ARBA" id="ARBA00022679"/>
    </source>
</evidence>
<dbReference type="InterPro" id="IPR036890">
    <property type="entry name" value="HATPase_C_sf"/>
</dbReference>
<dbReference type="InterPro" id="IPR005467">
    <property type="entry name" value="His_kinase_dom"/>
</dbReference>
<dbReference type="SUPFAM" id="SSF103190">
    <property type="entry name" value="Sensory domain-like"/>
    <property type="match status" value="1"/>
</dbReference>
<dbReference type="Pfam" id="PF02743">
    <property type="entry name" value="dCache_1"/>
    <property type="match status" value="1"/>
</dbReference>
<evidence type="ECO:0000256" key="10">
    <source>
        <dbReference type="ARBA" id="ARBA00022840"/>
    </source>
</evidence>
<keyword evidence="17" id="KW-1185">Reference proteome</keyword>
<evidence type="ECO:0000256" key="2">
    <source>
        <dbReference type="ARBA" id="ARBA00004651"/>
    </source>
</evidence>